<dbReference type="Pfam" id="PF11523">
    <property type="entry name" value="DUF3223"/>
    <property type="match status" value="1"/>
</dbReference>
<feature type="non-terminal residue" evidence="1">
    <location>
        <position position="1"/>
    </location>
</feature>
<sequence length="31" mass="3739">NQRCLWVWRDDDSADDFSWRDCVDNAPREAP</sequence>
<gene>
    <name evidence="1" type="ORF">ACFQGO_35035</name>
</gene>
<comment type="caution">
    <text evidence="1">The sequence shown here is derived from an EMBL/GenBank/DDBJ whole genome shotgun (WGS) entry which is preliminary data.</text>
</comment>
<evidence type="ECO:0000313" key="1">
    <source>
        <dbReference type="EMBL" id="MFC5812664.1"/>
    </source>
</evidence>
<evidence type="ECO:0000313" key="2">
    <source>
        <dbReference type="Proteomes" id="UP001596112"/>
    </source>
</evidence>
<dbReference type="RefSeq" id="WP_380969510.1">
    <property type="nucleotide sequence ID" value="NZ_JBHSNZ010000038.1"/>
</dbReference>
<proteinExistence type="predicted"/>
<organism evidence="1 2">
    <name type="scientific">Streptomyces heilongjiangensis</name>
    <dbReference type="NCBI Taxonomy" id="945052"/>
    <lineage>
        <taxon>Bacteria</taxon>
        <taxon>Bacillati</taxon>
        <taxon>Actinomycetota</taxon>
        <taxon>Actinomycetes</taxon>
        <taxon>Kitasatosporales</taxon>
        <taxon>Streptomycetaceae</taxon>
        <taxon>Streptomyces</taxon>
    </lineage>
</organism>
<dbReference type="Proteomes" id="UP001596112">
    <property type="component" value="Unassembled WGS sequence"/>
</dbReference>
<accession>A0ABW1BHJ4</accession>
<keyword evidence="2" id="KW-1185">Reference proteome</keyword>
<dbReference type="EMBL" id="JBHSNZ010000038">
    <property type="protein sequence ID" value="MFC5812664.1"/>
    <property type="molecule type" value="Genomic_DNA"/>
</dbReference>
<dbReference type="Gene3D" id="3.10.450.40">
    <property type="match status" value="1"/>
</dbReference>
<protein>
    <submittedName>
        <fullName evidence="1">DUF3223 domain-containing protein</fullName>
    </submittedName>
</protein>
<reference evidence="2" key="1">
    <citation type="journal article" date="2019" name="Int. J. Syst. Evol. Microbiol.">
        <title>The Global Catalogue of Microorganisms (GCM) 10K type strain sequencing project: providing services to taxonomists for standard genome sequencing and annotation.</title>
        <authorList>
            <consortium name="The Broad Institute Genomics Platform"/>
            <consortium name="The Broad Institute Genome Sequencing Center for Infectious Disease"/>
            <person name="Wu L."/>
            <person name="Ma J."/>
        </authorList>
    </citation>
    <scope>NUCLEOTIDE SEQUENCE [LARGE SCALE GENOMIC DNA]</scope>
    <source>
        <strain evidence="2">JCM 9918</strain>
    </source>
</reference>
<name>A0ABW1BHJ4_9ACTN</name>